<dbReference type="PROSITE" id="PS00717">
    <property type="entry name" value="SIGMA54_1"/>
    <property type="match status" value="1"/>
</dbReference>
<dbReference type="PANTHER" id="PTHR32248:SF4">
    <property type="entry name" value="RNA POLYMERASE SIGMA-54 FACTOR"/>
    <property type="match status" value="1"/>
</dbReference>
<dbReference type="InterPro" id="IPR038709">
    <property type="entry name" value="RpoN_core-bd_sf"/>
</dbReference>
<keyword evidence="4 9" id="KW-0548">Nucleotidyltransferase</keyword>
<evidence type="ECO:0000256" key="10">
    <source>
        <dbReference type="SAM" id="MobiDB-lite"/>
    </source>
</evidence>
<dbReference type="PROSITE" id="PS50044">
    <property type="entry name" value="SIGMA54_3"/>
    <property type="match status" value="1"/>
</dbReference>
<protein>
    <recommendedName>
        <fullName evidence="9">RNA polymerase sigma-54 factor</fullName>
    </recommendedName>
</protein>
<dbReference type="NCBIfam" id="TIGR02395">
    <property type="entry name" value="rpoN_sigma"/>
    <property type="match status" value="1"/>
</dbReference>
<dbReference type="Pfam" id="PF00309">
    <property type="entry name" value="Sigma54_AID"/>
    <property type="match status" value="1"/>
</dbReference>
<dbReference type="InterPro" id="IPR007634">
    <property type="entry name" value="RNA_pol_sigma_54_DNA-bd"/>
</dbReference>
<evidence type="ECO:0000256" key="8">
    <source>
        <dbReference type="ARBA" id="ARBA00023163"/>
    </source>
</evidence>
<dbReference type="Gene3D" id="1.10.10.1330">
    <property type="entry name" value="RNA polymerase sigma-54 factor, core-binding domain"/>
    <property type="match status" value="1"/>
</dbReference>
<evidence type="ECO:0000256" key="9">
    <source>
        <dbReference type="PIRNR" id="PIRNR000774"/>
    </source>
</evidence>
<dbReference type="PANTHER" id="PTHR32248">
    <property type="entry name" value="RNA POLYMERASE SIGMA-54 FACTOR"/>
    <property type="match status" value="1"/>
</dbReference>
<evidence type="ECO:0000259" key="12">
    <source>
        <dbReference type="Pfam" id="PF04963"/>
    </source>
</evidence>
<keyword evidence="8 9" id="KW-0804">Transcription</keyword>
<dbReference type="Proteomes" id="UP001294412">
    <property type="component" value="Unassembled WGS sequence"/>
</dbReference>
<feature type="domain" description="RNA polymerase sigma factor 54 core-binding" evidence="12">
    <location>
        <begin position="102"/>
        <end position="288"/>
    </location>
</feature>
<evidence type="ECO:0000256" key="7">
    <source>
        <dbReference type="ARBA" id="ARBA00023125"/>
    </source>
</evidence>
<dbReference type="PIRSF" id="PIRSF000774">
    <property type="entry name" value="RpoN"/>
    <property type="match status" value="1"/>
</dbReference>
<reference evidence="13 14" key="1">
    <citation type="submission" date="2023-12" db="EMBL/GenBank/DDBJ databases">
        <title>Description of Novel Strain Fulvimarina sp. 2208YS6-2-32 isolated from Uroteuthis (Photololigo) edulis.</title>
        <authorList>
            <person name="Park J.-S."/>
        </authorList>
    </citation>
    <scope>NUCLEOTIDE SEQUENCE [LARGE SCALE GENOMIC DNA]</scope>
    <source>
        <strain evidence="13 14">2208YS6-2-32</strain>
    </source>
</reference>
<keyword evidence="6 9" id="KW-0731">Sigma factor</keyword>
<comment type="caution">
    <text evidence="13">The sequence shown here is derived from an EMBL/GenBank/DDBJ whole genome shotgun (WGS) entry which is preliminary data.</text>
</comment>
<evidence type="ECO:0000259" key="11">
    <source>
        <dbReference type="Pfam" id="PF04552"/>
    </source>
</evidence>
<name>A0ABU5HYJ1_9HYPH</name>
<dbReference type="Gene3D" id="1.10.10.60">
    <property type="entry name" value="Homeodomain-like"/>
    <property type="match status" value="1"/>
</dbReference>
<dbReference type="InterPro" id="IPR000394">
    <property type="entry name" value="RNA_pol_sigma_54"/>
</dbReference>
<dbReference type="PROSITE" id="PS00718">
    <property type="entry name" value="SIGMA54_2"/>
    <property type="match status" value="1"/>
</dbReference>
<dbReference type="EMBL" id="JAXLPB010000001">
    <property type="protein sequence ID" value="MDY8108125.1"/>
    <property type="molecule type" value="Genomic_DNA"/>
</dbReference>
<evidence type="ECO:0000256" key="3">
    <source>
        <dbReference type="ARBA" id="ARBA00022679"/>
    </source>
</evidence>
<evidence type="ECO:0000313" key="13">
    <source>
        <dbReference type="EMBL" id="MDY8108125.1"/>
    </source>
</evidence>
<comment type="similarity">
    <text evidence="1 9">Belongs to the sigma-54 factor family.</text>
</comment>
<comment type="function">
    <text evidence="9">Sigma factors are initiation factors that promote the attachment of RNA polymerase to specific initiation sites and are then released.</text>
</comment>
<dbReference type="RefSeq" id="WP_322185572.1">
    <property type="nucleotide sequence ID" value="NZ_JAXLPB010000001.1"/>
</dbReference>
<accession>A0ABU5HYJ1</accession>
<evidence type="ECO:0000256" key="2">
    <source>
        <dbReference type="ARBA" id="ARBA00022478"/>
    </source>
</evidence>
<keyword evidence="3 9" id="KW-0808">Transferase</keyword>
<keyword evidence="2 9" id="KW-0240">DNA-directed RNA polymerase</keyword>
<keyword evidence="5 9" id="KW-0805">Transcription regulation</keyword>
<keyword evidence="14" id="KW-1185">Reference proteome</keyword>
<proteinExistence type="inferred from homology"/>
<evidence type="ECO:0000256" key="6">
    <source>
        <dbReference type="ARBA" id="ARBA00023082"/>
    </source>
</evidence>
<evidence type="ECO:0000256" key="1">
    <source>
        <dbReference type="ARBA" id="ARBA00008798"/>
    </source>
</evidence>
<dbReference type="PRINTS" id="PR00045">
    <property type="entry name" value="SIGMA54FCT"/>
</dbReference>
<evidence type="ECO:0000313" key="14">
    <source>
        <dbReference type="Proteomes" id="UP001294412"/>
    </source>
</evidence>
<dbReference type="InterPro" id="IPR007046">
    <property type="entry name" value="RNA_pol_sigma_54_core-bd"/>
</dbReference>
<dbReference type="Pfam" id="PF04552">
    <property type="entry name" value="Sigma54_DBD"/>
    <property type="match status" value="1"/>
</dbReference>
<organism evidence="13 14">
    <name type="scientific">Fulvimarina uroteuthidis</name>
    <dbReference type="NCBI Taxonomy" id="3098149"/>
    <lineage>
        <taxon>Bacteria</taxon>
        <taxon>Pseudomonadati</taxon>
        <taxon>Pseudomonadota</taxon>
        <taxon>Alphaproteobacteria</taxon>
        <taxon>Hyphomicrobiales</taxon>
        <taxon>Aurantimonadaceae</taxon>
        <taxon>Fulvimarina</taxon>
    </lineage>
</organism>
<feature type="region of interest" description="Disordered" evidence="10">
    <location>
        <begin position="60"/>
        <end position="98"/>
    </location>
</feature>
<sequence length="471" mass="51064">MGLAAKLQFRQSQSMVMTPQLLQSIRLLQYGHGELKTFLEAEVERNPLLAMAPGRALGISIAPSPSETPPASDQHDAPPASAVPRRLSGGAAPGRPETGFANLADENVSLLSHALGEARDIAGGRDTRAIAEACADALDENGYCRTSPDDLAREHGFDADQVRAVLDKLRAEAVPAGLFALDLKDCLAIQLKRQNRYDPVIARVLDNLDLLANRDFATLRRLTGEDDTGLLDILSEIRALDPKPGHAFDGAGSEGIEPDVLITQDGAGGWIVELNPDTLPRVLTDRTYLKRVRRSATSEPDKAFLSDCLQSASWLERALESRAQTILKVAEEIVKRQAGFLSRGVTGMKPMTLASVADAIGMHESTVSRVTSMKFIATPRGVFEMRFFFTRAIAAANGGDAHSAETVKHRIKLLIDAEVPGQVLSDDDIAAILKKDGIDLARRTVAKYREAQSIPSSIQRRRELNARRLAS</sequence>
<evidence type="ECO:0000256" key="4">
    <source>
        <dbReference type="ARBA" id="ARBA00022695"/>
    </source>
</evidence>
<keyword evidence="7 9" id="KW-0238">DNA-binding</keyword>
<dbReference type="Pfam" id="PF04963">
    <property type="entry name" value="Sigma54_CBD"/>
    <property type="match status" value="1"/>
</dbReference>
<feature type="domain" description="RNA polymerase sigma factor 54 DNA-binding" evidence="11">
    <location>
        <begin position="303"/>
        <end position="462"/>
    </location>
</feature>
<evidence type="ECO:0000256" key="5">
    <source>
        <dbReference type="ARBA" id="ARBA00023015"/>
    </source>
</evidence>
<gene>
    <name evidence="13" type="primary">rpoN</name>
    <name evidence="13" type="ORF">U0C82_03040</name>
</gene>